<dbReference type="AlphaFoldDB" id="A0A7W9UTS2"/>
<dbReference type="Proteomes" id="UP000585836">
    <property type="component" value="Unassembled WGS sequence"/>
</dbReference>
<evidence type="ECO:0000259" key="1">
    <source>
        <dbReference type="Pfam" id="PF07883"/>
    </source>
</evidence>
<dbReference type="InterPro" id="IPR014710">
    <property type="entry name" value="RmlC-like_jellyroll"/>
</dbReference>
<proteinExistence type="predicted"/>
<name>A0A7W9UTS2_9ACTN</name>
<dbReference type="GO" id="GO:0051213">
    <property type="term" value="F:dioxygenase activity"/>
    <property type="evidence" value="ECO:0007669"/>
    <property type="project" value="UniProtKB-KW"/>
</dbReference>
<evidence type="ECO:0000313" key="3">
    <source>
        <dbReference type="Proteomes" id="UP000585836"/>
    </source>
</evidence>
<keyword evidence="2" id="KW-0560">Oxidoreductase</keyword>
<comment type="caution">
    <text evidence="2">The sequence shown here is derived from an EMBL/GenBank/DDBJ whole genome shotgun (WGS) entry which is preliminary data.</text>
</comment>
<feature type="domain" description="Cupin type-2" evidence="1">
    <location>
        <begin position="53"/>
        <end position="111"/>
    </location>
</feature>
<reference evidence="2 3" key="1">
    <citation type="submission" date="2020-08" db="EMBL/GenBank/DDBJ databases">
        <title>Genomic Encyclopedia of Type Strains, Phase III (KMG-III): the genomes of soil and plant-associated and newly described type strains.</title>
        <authorList>
            <person name="Whitman W."/>
        </authorList>
    </citation>
    <scope>NUCLEOTIDE SEQUENCE [LARGE SCALE GENOMIC DNA]</scope>
    <source>
        <strain evidence="2 3">CECT 3313</strain>
    </source>
</reference>
<dbReference type="Gene3D" id="2.60.120.10">
    <property type="entry name" value="Jelly Rolls"/>
    <property type="match status" value="1"/>
</dbReference>
<keyword evidence="2" id="KW-0223">Dioxygenase</keyword>
<sequence>MTKFLDHHLPNGDPAMPVVRSSEAVTHEIHGARFVSYATPLTGSKELCAWRGEIPAGTRAPAHTVNREEIFLLLVGELLMTLDGRTERISAGDTVIVNPGSTLAVENPTGHTAISWVTTSIGLEARLADGTRITPPWAN</sequence>
<dbReference type="CDD" id="cd20299">
    <property type="entry name" value="cupin_YP766765-like"/>
    <property type="match status" value="1"/>
</dbReference>
<keyword evidence="3" id="KW-1185">Reference proteome</keyword>
<dbReference type="InterPro" id="IPR013096">
    <property type="entry name" value="Cupin_2"/>
</dbReference>
<gene>
    <name evidence="2" type="ORF">FHS34_005904</name>
</gene>
<dbReference type="Pfam" id="PF07883">
    <property type="entry name" value="Cupin_2"/>
    <property type="match status" value="1"/>
</dbReference>
<protein>
    <submittedName>
        <fullName evidence="2">Quercetin dioxygenase-like cupin family protein</fullName>
    </submittedName>
</protein>
<dbReference type="EMBL" id="JACHJK010000012">
    <property type="protein sequence ID" value="MBB5930406.1"/>
    <property type="molecule type" value="Genomic_DNA"/>
</dbReference>
<dbReference type="InterPro" id="IPR011051">
    <property type="entry name" value="RmlC_Cupin_sf"/>
</dbReference>
<dbReference type="SUPFAM" id="SSF51182">
    <property type="entry name" value="RmlC-like cupins"/>
    <property type="match status" value="1"/>
</dbReference>
<evidence type="ECO:0000313" key="2">
    <source>
        <dbReference type="EMBL" id="MBB5930406.1"/>
    </source>
</evidence>
<organism evidence="2 3">
    <name type="scientific">Streptomyces echinatus</name>
    <dbReference type="NCBI Taxonomy" id="67293"/>
    <lineage>
        <taxon>Bacteria</taxon>
        <taxon>Bacillati</taxon>
        <taxon>Actinomycetota</taxon>
        <taxon>Actinomycetes</taxon>
        <taxon>Kitasatosporales</taxon>
        <taxon>Streptomycetaceae</taxon>
        <taxon>Streptomyces</taxon>
    </lineage>
</organism>
<accession>A0A7W9UTS2</accession>